<dbReference type="AlphaFoldDB" id="A0A2T0X010"/>
<name>A0A2T0X010_9RHOB</name>
<organism evidence="2 3">
    <name type="scientific">Donghicola tyrosinivorans</name>
    <dbReference type="NCBI Taxonomy" id="1652492"/>
    <lineage>
        <taxon>Bacteria</taxon>
        <taxon>Pseudomonadati</taxon>
        <taxon>Pseudomonadota</taxon>
        <taxon>Alphaproteobacteria</taxon>
        <taxon>Rhodobacterales</taxon>
        <taxon>Roseobacteraceae</taxon>
        <taxon>Donghicola</taxon>
    </lineage>
</organism>
<evidence type="ECO:0000313" key="2">
    <source>
        <dbReference type="EMBL" id="PRY92279.1"/>
    </source>
</evidence>
<keyword evidence="3" id="KW-1185">Reference proteome</keyword>
<dbReference type="InterPro" id="IPR038444">
    <property type="entry name" value="DUF465_sf"/>
</dbReference>
<proteinExistence type="predicted"/>
<dbReference type="InterPro" id="IPR007420">
    <property type="entry name" value="DUF465"/>
</dbReference>
<evidence type="ECO:0000256" key="1">
    <source>
        <dbReference type="SAM" id="MobiDB-lite"/>
    </source>
</evidence>
<reference evidence="2 3" key="1">
    <citation type="submission" date="2018-03" db="EMBL/GenBank/DDBJ databases">
        <title>Genomic Encyclopedia of Archaeal and Bacterial Type Strains, Phase II (KMG-II): from individual species to whole genera.</title>
        <authorList>
            <person name="Goeker M."/>
        </authorList>
    </citation>
    <scope>NUCLEOTIDE SEQUENCE [LARGE SCALE GENOMIC DNA]</scope>
    <source>
        <strain evidence="2 3">DSM 100212</strain>
    </source>
</reference>
<dbReference type="EMBL" id="PVTQ01000002">
    <property type="protein sequence ID" value="PRY92279.1"/>
    <property type="molecule type" value="Genomic_DNA"/>
</dbReference>
<dbReference type="Proteomes" id="UP000238392">
    <property type="component" value="Unassembled WGS sequence"/>
</dbReference>
<evidence type="ECO:0000313" key="3">
    <source>
        <dbReference type="Proteomes" id="UP000238392"/>
    </source>
</evidence>
<dbReference type="OrthoDB" id="7362854at2"/>
<dbReference type="Pfam" id="PF04325">
    <property type="entry name" value="DUF465"/>
    <property type="match status" value="1"/>
</dbReference>
<dbReference type="RefSeq" id="WP_106262807.1">
    <property type="nucleotide sequence ID" value="NZ_PVTQ01000002.1"/>
</dbReference>
<comment type="caution">
    <text evidence="2">The sequence shown here is derived from an EMBL/GenBank/DDBJ whole genome shotgun (WGS) entry which is preliminary data.</text>
</comment>
<gene>
    <name evidence="2" type="ORF">CLV74_102194</name>
</gene>
<feature type="region of interest" description="Disordered" evidence="1">
    <location>
        <begin position="1"/>
        <end position="29"/>
    </location>
</feature>
<accession>A0A2T0X010</accession>
<evidence type="ECO:0008006" key="4">
    <source>
        <dbReference type="Google" id="ProtNLM"/>
    </source>
</evidence>
<sequence length="54" mass="6330">MNLNSRVQELRRKHQALSQQVEVESRSPAADPLQINKLKKQKLALKEEIQRLTH</sequence>
<protein>
    <recommendedName>
        <fullName evidence="4">DUF465 domain-containing protein</fullName>
    </recommendedName>
</protein>
<dbReference type="Gene3D" id="6.10.280.50">
    <property type="match status" value="1"/>
</dbReference>